<keyword evidence="1 2" id="KW-0807">Transducer</keyword>
<dbReference type="SMART" id="SM00283">
    <property type="entry name" value="MA"/>
    <property type="match status" value="1"/>
</dbReference>
<comment type="caution">
    <text evidence="5">The sequence shown here is derived from an EMBL/GenBank/DDBJ whole genome shotgun (WGS) entry which is preliminary data.</text>
</comment>
<dbReference type="EMBL" id="PDPS01000022">
    <property type="protein sequence ID" value="PID58530.1"/>
    <property type="molecule type" value="Genomic_DNA"/>
</dbReference>
<evidence type="ECO:0000313" key="6">
    <source>
        <dbReference type="Proteomes" id="UP000229740"/>
    </source>
</evidence>
<name>A0A2G6E8W0_9BACT</name>
<dbReference type="AlphaFoldDB" id="A0A2G6E8W0"/>
<proteinExistence type="predicted"/>
<dbReference type="GO" id="GO:0007165">
    <property type="term" value="P:signal transduction"/>
    <property type="evidence" value="ECO:0007669"/>
    <property type="project" value="UniProtKB-KW"/>
</dbReference>
<feature type="domain" description="Methyl-accepting transducer" evidence="4">
    <location>
        <begin position="135"/>
        <end position="371"/>
    </location>
</feature>
<reference evidence="5 6" key="1">
    <citation type="submission" date="2017-10" db="EMBL/GenBank/DDBJ databases">
        <title>Novel microbial diversity and functional potential in the marine mammal oral microbiome.</title>
        <authorList>
            <person name="Dudek N.K."/>
            <person name="Sun C.L."/>
            <person name="Burstein D."/>
            <person name="Kantor R.S."/>
            <person name="Aliaga Goltsman D.S."/>
            <person name="Bik E.M."/>
            <person name="Thomas B.C."/>
            <person name="Banfield J.F."/>
            <person name="Relman D.A."/>
        </authorList>
    </citation>
    <scope>NUCLEOTIDE SEQUENCE [LARGE SCALE GENOMIC DNA]</scope>
    <source>
        <strain evidence="5">DOLZORAL124_49_17</strain>
    </source>
</reference>
<evidence type="ECO:0000313" key="5">
    <source>
        <dbReference type="EMBL" id="PID58530.1"/>
    </source>
</evidence>
<evidence type="ECO:0000259" key="4">
    <source>
        <dbReference type="PROSITE" id="PS50111"/>
    </source>
</evidence>
<evidence type="ECO:0000256" key="2">
    <source>
        <dbReference type="PROSITE-ProRule" id="PRU00284"/>
    </source>
</evidence>
<feature type="transmembrane region" description="Helical" evidence="3">
    <location>
        <begin position="52"/>
        <end position="74"/>
    </location>
</feature>
<organism evidence="5 6">
    <name type="scientific">candidate division KSB3 bacterium</name>
    <dbReference type="NCBI Taxonomy" id="2044937"/>
    <lineage>
        <taxon>Bacteria</taxon>
        <taxon>candidate division KSB3</taxon>
    </lineage>
</organism>
<dbReference type="Gene3D" id="1.10.287.950">
    <property type="entry name" value="Methyl-accepting chemotaxis protein"/>
    <property type="match status" value="1"/>
</dbReference>
<dbReference type="PANTHER" id="PTHR32089">
    <property type="entry name" value="METHYL-ACCEPTING CHEMOTAXIS PROTEIN MCPB"/>
    <property type="match status" value="1"/>
</dbReference>
<dbReference type="GO" id="GO:0016020">
    <property type="term" value="C:membrane"/>
    <property type="evidence" value="ECO:0007669"/>
    <property type="project" value="InterPro"/>
</dbReference>
<dbReference type="InterPro" id="IPR004089">
    <property type="entry name" value="MCPsignal_dom"/>
</dbReference>
<keyword evidence="3" id="KW-0812">Transmembrane</keyword>
<keyword evidence="3" id="KW-0472">Membrane</keyword>
<evidence type="ECO:0000256" key="3">
    <source>
        <dbReference type="SAM" id="Phobius"/>
    </source>
</evidence>
<gene>
    <name evidence="5" type="ORF">CSB45_03020</name>
</gene>
<sequence>MTYWLNIKNFTVRSLLVVGSIILLVSGLQLFYVQHVLRETEFLFSSLPMKLYIGLCLIDTLLLLGLWVGILKLYHVSITRPSKELAPVIRDMQTDHLDLVSYLKDTGCSDIHLLAQASEHMLQRVKSLISQVHEIGQHILKTSRSIFATSKKQSQHFAYQAGSSGDLTSAIQELILTTELISDGVSAVVKLAGQTLQFTEQGQQSVQAVVKSMEDIHHSSQVSSNKIMALSKQSGHINEVVKTIDRMIEDTKLIAFNATIEAARAKDQGRGFSVVSLEIKRLAEGVFESTEAIKELIQDILETSHALVMAHEEEMKTVHRGTLLVEKAGTSLEHIFEMLRSTTDSAQHIVTAAQQQQSANTMVLQSVEQARQSMNRFSLESQQLARASAELNILAEGLGQLLSGYTPQNSPGE</sequence>
<dbReference type="PANTHER" id="PTHR32089:SF112">
    <property type="entry name" value="LYSOZYME-LIKE PROTEIN-RELATED"/>
    <property type="match status" value="1"/>
</dbReference>
<evidence type="ECO:0000256" key="1">
    <source>
        <dbReference type="ARBA" id="ARBA00023224"/>
    </source>
</evidence>
<keyword evidence="3" id="KW-1133">Transmembrane helix</keyword>
<feature type="transmembrane region" description="Helical" evidence="3">
    <location>
        <begin position="12"/>
        <end position="32"/>
    </location>
</feature>
<dbReference type="PROSITE" id="PS50111">
    <property type="entry name" value="CHEMOTAXIS_TRANSDUC_2"/>
    <property type="match status" value="1"/>
</dbReference>
<dbReference type="Pfam" id="PF00015">
    <property type="entry name" value="MCPsignal"/>
    <property type="match status" value="1"/>
</dbReference>
<dbReference type="Proteomes" id="UP000229740">
    <property type="component" value="Unassembled WGS sequence"/>
</dbReference>
<accession>A0A2G6E8W0</accession>
<protein>
    <recommendedName>
        <fullName evidence="4">Methyl-accepting transducer domain-containing protein</fullName>
    </recommendedName>
</protein>
<dbReference type="SUPFAM" id="SSF58104">
    <property type="entry name" value="Methyl-accepting chemotaxis protein (MCP) signaling domain"/>
    <property type="match status" value="1"/>
</dbReference>